<reference evidence="1 2" key="1">
    <citation type="journal article" date="2016" name="Nat. Commun.">
        <title>Thousands of microbial genomes shed light on interconnected biogeochemical processes in an aquifer system.</title>
        <authorList>
            <person name="Anantharaman K."/>
            <person name="Brown C.T."/>
            <person name="Hug L.A."/>
            <person name="Sharon I."/>
            <person name="Castelle C.J."/>
            <person name="Probst A.J."/>
            <person name="Thomas B.C."/>
            <person name="Singh A."/>
            <person name="Wilkins M.J."/>
            <person name="Karaoz U."/>
            <person name="Brodie E.L."/>
            <person name="Williams K.H."/>
            <person name="Hubbard S.S."/>
            <person name="Banfield J.F."/>
        </authorList>
    </citation>
    <scope>NUCLEOTIDE SEQUENCE [LARGE SCALE GENOMIC DNA]</scope>
</reference>
<comment type="caution">
    <text evidence="1">The sequence shown here is derived from an EMBL/GenBank/DDBJ whole genome shotgun (WGS) entry which is preliminary data.</text>
</comment>
<proteinExistence type="predicted"/>
<gene>
    <name evidence="1" type="ORF">A2227_07820</name>
</gene>
<dbReference type="STRING" id="1797994.A2227_07820"/>
<evidence type="ECO:0000313" key="1">
    <source>
        <dbReference type="EMBL" id="OGF25278.1"/>
    </source>
</evidence>
<organism evidence="1 2">
    <name type="scientific">Candidatus Falkowbacteria bacterium RIFOXYA2_FULL_47_19</name>
    <dbReference type="NCBI Taxonomy" id="1797994"/>
    <lineage>
        <taxon>Bacteria</taxon>
        <taxon>Candidatus Falkowiibacteriota</taxon>
    </lineage>
</organism>
<dbReference type="AlphaFoldDB" id="A0A1F5SEY7"/>
<accession>A0A1F5SEY7</accession>
<dbReference type="EMBL" id="MFGB01000022">
    <property type="protein sequence ID" value="OGF25278.1"/>
    <property type="molecule type" value="Genomic_DNA"/>
</dbReference>
<evidence type="ECO:0000313" key="2">
    <source>
        <dbReference type="Proteomes" id="UP000178367"/>
    </source>
</evidence>
<name>A0A1F5SEY7_9BACT</name>
<sequence length="237" mass="27783">MEKPGNEVPLKSELGYYYPESWECLDGPHPRIKRIIRCPEKLLRFCRRNKDEDAEKVPAEALTDVEREKMLTLRLAAEAVRLKKEFTELEDFGVRVPRRDFLIGKNEAGEKAILTVIDRVRGKNLEKADAAENGKKLSAKGEELCLSLINYLTSKTRDRQPYLWDVFHYKQYVYGQTEKDEENHIYMVDVEPLYWEYNNVTCDYACVNISLWHLTALVNLLELKTGQKLKKIKEWLP</sequence>
<protein>
    <submittedName>
        <fullName evidence="1">Uncharacterized protein</fullName>
    </submittedName>
</protein>
<dbReference type="Proteomes" id="UP000178367">
    <property type="component" value="Unassembled WGS sequence"/>
</dbReference>